<keyword evidence="4" id="KW-0010">Activator</keyword>
<dbReference type="GO" id="GO:0003677">
    <property type="term" value="F:DNA binding"/>
    <property type="evidence" value="ECO:0007669"/>
    <property type="project" value="UniProtKB-KW"/>
</dbReference>
<dbReference type="GO" id="GO:0003700">
    <property type="term" value="F:DNA-binding transcription factor activity"/>
    <property type="evidence" value="ECO:0007669"/>
    <property type="project" value="UniProtKB-UniRule"/>
</dbReference>
<dbReference type="EnsemblPlants" id="MELO3C023161.2.1">
    <property type="protein sequence ID" value="MELO3C023161.2.1"/>
    <property type="gene ID" value="MELO3C023161.2"/>
</dbReference>
<dbReference type="PANTHER" id="PTHR12632">
    <property type="entry name" value="TRANSCRIPTION FACTOR NF-Y ALPHA-RELATED"/>
    <property type="match status" value="1"/>
</dbReference>
<evidence type="ECO:0000256" key="7">
    <source>
        <dbReference type="ARBA" id="ARBA00025911"/>
    </source>
</evidence>
<comment type="function">
    <text evidence="8">Component of the sequence-specific heterotrimeric transcription factor (NF-Y) which specifically recognizes a 5'-CCAAT-3' box motif found in the promoters of its target genes.</text>
</comment>
<feature type="compositionally biased region" description="Basic residues" evidence="9">
    <location>
        <begin position="250"/>
        <end position="266"/>
    </location>
</feature>
<keyword evidence="2 8" id="KW-0805">Transcription regulation</keyword>
<dbReference type="PROSITE" id="PS51152">
    <property type="entry name" value="NFYA_HAP2_2"/>
    <property type="match status" value="1"/>
</dbReference>
<keyword evidence="3 8" id="KW-0238">DNA-binding</keyword>
<dbReference type="Pfam" id="PF02045">
    <property type="entry name" value="CBFB_NFYA"/>
    <property type="match status" value="1"/>
</dbReference>
<sequence>LCFVFAHLPPVTFFSPKKIFFHWESRIFSHPKHSSLSTLLTLSSLPLYNFSDRLCLKIVRMMSSEIECGNRPDCDNQQITNYTNNSQPCKLHGGNSTTANMSKEEKRNWAWPKGLVDSEPVPRTSHKEMRITLSGVESTLPYKSRDESTVLPLMNNEHYHASTSQPELLTLSMTTDTSYTYHDPSYGGLPSPFEFQTMHNSDYSRMAQARMALPLAMAEEPVYVNAKQYHGILRRRQSRAKAEVENRISRSQRKIKKPHRGTLIHA</sequence>
<evidence type="ECO:0000256" key="8">
    <source>
        <dbReference type="RuleBase" id="RU367155"/>
    </source>
</evidence>
<dbReference type="Gene3D" id="6.10.250.2430">
    <property type="match status" value="1"/>
</dbReference>
<name>A0A9I9DRW2_CUCME</name>
<dbReference type="InterPro" id="IPR001289">
    <property type="entry name" value="NFYA"/>
</dbReference>
<evidence type="ECO:0000256" key="9">
    <source>
        <dbReference type="SAM" id="MobiDB-lite"/>
    </source>
</evidence>
<comment type="subunit">
    <text evidence="7">Heterotrimeric transcription factor composed of three components, NF-YA, NF-YB and NF-YC. NF-YB and NF-YC must interact and dimerize for NF-YA association and DNA binding.</text>
</comment>
<dbReference type="Gramene" id="MELO3C023161.2.1">
    <property type="protein sequence ID" value="MELO3C023161.2.1"/>
    <property type="gene ID" value="MELO3C023161.2"/>
</dbReference>
<protein>
    <recommendedName>
        <fullName evidence="8">Nuclear transcription factor Y subunit</fullName>
    </recommendedName>
</protein>
<dbReference type="PROSITE" id="PS00686">
    <property type="entry name" value="NFYA_HAP2_1"/>
    <property type="match status" value="1"/>
</dbReference>
<dbReference type="SMART" id="SM00521">
    <property type="entry name" value="CBF"/>
    <property type="match status" value="1"/>
</dbReference>
<dbReference type="GO" id="GO:0016602">
    <property type="term" value="C:CCAAT-binding factor complex"/>
    <property type="evidence" value="ECO:0007669"/>
    <property type="project" value="InterPro"/>
</dbReference>
<proteinExistence type="inferred from homology"/>
<evidence type="ECO:0000313" key="10">
    <source>
        <dbReference type="EnsemblPlants" id="MELO3C023161.2.1"/>
    </source>
</evidence>
<evidence type="ECO:0000256" key="1">
    <source>
        <dbReference type="ARBA" id="ARBA00004123"/>
    </source>
</evidence>
<organism evidence="10">
    <name type="scientific">Cucumis melo</name>
    <name type="common">Muskmelon</name>
    <dbReference type="NCBI Taxonomy" id="3656"/>
    <lineage>
        <taxon>Eukaryota</taxon>
        <taxon>Viridiplantae</taxon>
        <taxon>Streptophyta</taxon>
        <taxon>Embryophyta</taxon>
        <taxon>Tracheophyta</taxon>
        <taxon>Spermatophyta</taxon>
        <taxon>Magnoliopsida</taxon>
        <taxon>eudicotyledons</taxon>
        <taxon>Gunneridae</taxon>
        <taxon>Pentapetalae</taxon>
        <taxon>rosids</taxon>
        <taxon>fabids</taxon>
        <taxon>Cucurbitales</taxon>
        <taxon>Cucurbitaceae</taxon>
        <taxon>Benincaseae</taxon>
        <taxon>Cucumis</taxon>
    </lineage>
</organism>
<evidence type="ECO:0000256" key="6">
    <source>
        <dbReference type="ARBA" id="ARBA00023242"/>
    </source>
</evidence>
<evidence type="ECO:0000256" key="3">
    <source>
        <dbReference type="ARBA" id="ARBA00023125"/>
    </source>
</evidence>
<accession>A0A9I9DRW2</accession>
<evidence type="ECO:0000256" key="4">
    <source>
        <dbReference type="ARBA" id="ARBA00023159"/>
    </source>
</evidence>
<reference evidence="10" key="1">
    <citation type="submission" date="2023-03" db="UniProtKB">
        <authorList>
            <consortium name="EnsemblPlants"/>
        </authorList>
    </citation>
    <scope>IDENTIFICATION</scope>
</reference>
<dbReference type="InterPro" id="IPR018362">
    <property type="entry name" value="CCAAT-binding_factor_CS"/>
</dbReference>
<evidence type="ECO:0000256" key="2">
    <source>
        <dbReference type="ARBA" id="ARBA00023015"/>
    </source>
</evidence>
<comment type="similarity">
    <text evidence="8">Belongs to the NFYA/HAP2 subunit family.</text>
</comment>
<dbReference type="AlphaFoldDB" id="A0A9I9DRW2"/>
<keyword evidence="5 8" id="KW-0804">Transcription</keyword>
<keyword evidence="6 8" id="KW-0539">Nucleus</keyword>
<comment type="subcellular location">
    <subcellularLocation>
        <location evidence="1 8">Nucleus</location>
    </subcellularLocation>
</comment>
<feature type="region of interest" description="Disordered" evidence="9">
    <location>
        <begin position="240"/>
        <end position="266"/>
    </location>
</feature>
<evidence type="ECO:0000256" key="5">
    <source>
        <dbReference type="ARBA" id="ARBA00023163"/>
    </source>
</evidence>